<proteinExistence type="predicted"/>
<dbReference type="EMBL" id="LN679101">
    <property type="protein sequence ID" value="CEL56025.1"/>
    <property type="molecule type" value="Genomic_DNA"/>
</dbReference>
<accession>A0A0B7FEI9</accession>
<dbReference type="InterPro" id="IPR006045">
    <property type="entry name" value="Cupin_1"/>
</dbReference>
<protein>
    <submittedName>
        <fullName evidence="2">Oxalate decarboxylase OxdC</fullName>
    </submittedName>
</protein>
<gene>
    <name evidence="2" type="ORF">RSOLAG1IB_02039</name>
</gene>
<evidence type="ECO:0000313" key="3">
    <source>
        <dbReference type="Proteomes" id="UP000059188"/>
    </source>
</evidence>
<sequence length="70" mass="7836">MVRSSSIQWHPTQTEWTFLFYGQGNARVTVFASSANARTFDYPGGDIVYVPPTTFGHYVENTSNATLKCL</sequence>
<name>A0A0B7FEI9_THACB</name>
<feature type="domain" description="Cupin type-1" evidence="1">
    <location>
        <begin position="7"/>
        <end position="64"/>
    </location>
</feature>
<evidence type="ECO:0000313" key="2">
    <source>
        <dbReference type="EMBL" id="CEL56025.1"/>
    </source>
</evidence>
<dbReference type="AlphaFoldDB" id="A0A0B7FEI9"/>
<dbReference type="Pfam" id="PF00190">
    <property type="entry name" value="Cupin_1"/>
    <property type="match status" value="1"/>
</dbReference>
<organism evidence="2 3">
    <name type="scientific">Thanatephorus cucumeris (strain AG1-IB / isolate 7/3/14)</name>
    <name type="common">Lettuce bottom rot fungus</name>
    <name type="synonym">Rhizoctonia solani</name>
    <dbReference type="NCBI Taxonomy" id="1108050"/>
    <lineage>
        <taxon>Eukaryota</taxon>
        <taxon>Fungi</taxon>
        <taxon>Dikarya</taxon>
        <taxon>Basidiomycota</taxon>
        <taxon>Agaricomycotina</taxon>
        <taxon>Agaricomycetes</taxon>
        <taxon>Cantharellales</taxon>
        <taxon>Ceratobasidiaceae</taxon>
        <taxon>Rhizoctonia</taxon>
        <taxon>Rhizoctonia solani AG-1</taxon>
    </lineage>
</organism>
<dbReference type="SUPFAM" id="SSF51182">
    <property type="entry name" value="RmlC-like cupins"/>
    <property type="match status" value="1"/>
</dbReference>
<dbReference type="STRING" id="1108050.A0A0B7FEI9"/>
<dbReference type="Gene3D" id="2.60.120.10">
    <property type="entry name" value="Jelly Rolls"/>
    <property type="match status" value="1"/>
</dbReference>
<evidence type="ECO:0000259" key="1">
    <source>
        <dbReference type="Pfam" id="PF00190"/>
    </source>
</evidence>
<dbReference type="InterPro" id="IPR011051">
    <property type="entry name" value="RmlC_Cupin_sf"/>
</dbReference>
<reference evidence="2 3" key="1">
    <citation type="submission" date="2014-11" db="EMBL/GenBank/DDBJ databases">
        <authorList>
            <person name="Wibberg Daniel"/>
        </authorList>
    </citation>
    <scope>NUCLEOTIDE SEQUENCE [LARGE SCALE GENOMIC DNA]</scope>
    <source>
        <strain evidence="2">Rhizoctonia solani AG1-IB 7/3/14</strain>
    </source>
</reference>
<keyword evidence="3" id="KW-1185">Reference proteome</keyword>
<dbReference type="Proteomes" id="UP000059188">
    <property type="component" value="Unassembled WGS sequence"/>
</dbReference>
<dbReference type="InterPro" id="IPR014710">
    <property type="entry name" value="RmlC-like_jellyroll"/>
</dbReference>